<gene>
    <name evidence="2" type="ORF">CBR_g26000</name>
</gene>
<evidence type="ECO:0000313" key="3">
    <source>
        <dbReference type="Proteomes" id="UP000265515"/>
    </source>
</evidence>
<evidence type="ECO:0000256" key="1">
    <source>
        <dbReference type="SAM" id="MobiDB-lite"/>
    </source>
</evidence>
<protein>
    <submittedName>
        <fullName evidence="2">Uncharacterized protein</fullName>
    </submittedName>
</protein>
<accession>A0A388L786</accession>
<feature type="region of interest" description="Disordered" evidence="1">
    <location>
        <begin position="1"/>
        <end position="92"/>
    </location>
</feature>
<organism evidence="2 3">
    <name type="scientific">Chara braunii</name>
    <name type="common">Braun's stonewort</name>
    <dbReference type="NCBI Taxonomy" id="69332"/>
    <lineage>
        <taxon>Eukaryota</taxon>
        <taxon>Viridiplantae</taxon>
        <taxon>Streptophyta</taxon>
        <taxon>Charophyceae</taxon>
        <taxon>Charales</taxon>
        <taxon>Characeae</taxon>
        <taxon>Chara</taxon>
    </lineage>
</organism>
<dbReference type="Gramene" id="GBG78063">
    <property type="protein sequence ID" value="GBG78063"/>
    <property type="gene ID" value="CBR_g26000"/>
</dbReference>
<feature type="compositionally biased region" description="Basic and acidic residues" evidence="1">
    <location>
        <begin position="306"/>
        <end position="315"/>
    </location>
</feature>
<feature type="compositionally biased region" description="Basic residues" evidence="1">
    <location>
        <begin position="284"/>
        <end position="305"/>
    </location>
</feature>
<proteinExistence type="predicted"/>
<comment type="caution">
    <text evidence="2">The sequence shown here is derived from an EMBL/GenBank/DDBJ whole genome shotgun (WGS) entry which is preliminary data.</text>
</comment>
<dbReference type="Proteomes" id="UP000265515">
    <property type="component" value="Unassembled WGS sequence"/>
</dbReference>
<feature type="compositionally biased region" description="Polar residues" evidence="1">
    <location>
        <begin position="69"/>
        <end position="83"/>
    </location>
</feature>
<feature type="region of interest" description="Disordered" evidence="1">
    <location>
        <begin position="278"/>
        <end position="354"/>
    </location>
</feature>
<feature type="region of interest" description="Disordered" evidence="1">
    <location>
        <begin position="179"/>
        <end position="200"/>
    </location>
</feature>
<sequence length="374" mass="41179">MRESSDEPAQVRLFSNEGGAEHVVHVEMAPFARGRQLTGAVERRPRKNESVAIGKRDDLEEDSARPAQQKPNVQDTSRYPSTKSRAGRRGDAARSRYMKYSWMWERKDERGTVVETILTYGKPDREVRLKVNMCGGREQEMRRNKELQAAVTEARNRAERRCRRDEVSASMRVTVTYHENDSSTGTTTREPVVGSSPTARRDRATVLPTVAFYASGSSTGGLDERGVRIVGRPSAPSMGIRSIGSVDGARHTATTEFEDRHGSALPTKTSDVHATRAAKASLSRTKKKALTRKVSRSSSHMRSRERKSDVVHLEDGEIAPDGSALDVRGRAATTADSIGREGAEDAVAGQKRRGGVLIVHGNNTDVAPGRDHRH</sequence>
<evidence type="ECO:0000313" key="2">
    <source>
        <dbReference type="EMBL" id="GBG78063.1"/>
    </source>
</evidence>
<name>A0A388L786_CHABU</name>
<dbReference type="AlphaFoldDB" id="A0A388L786"/>
<dbReference type="EMBL" id="BFEA01000285">
    <property type="protein sequence ID" value="GBG78063.1"/>
    <property type="molecule type" value="Genomic_DNA"/>
</dbReference>
<feature type="compositionally biased region" description="Basic and acidic residues" evidence="1">
    <location>
        <begin position="41"/>
        <end position="64"/>
    </location>
</feature>
<reference evidence="2 3" key="1">
    <citation type="journal article" date="2018" name="Cell">
        <title>The Chara Genome: Secondary Complexity and Implications for Plant Terrestrialization.</title>
        <authorList>
            <person name="Nishiyama T."/>
            <person name="Sakayama H."/>
            <person name="Vries J.D."/>
            <person name="Buschmann H."/>
            <person name="Saint-Marcoux D."/>
            <person name="Ullrich K.K."/>
            <person name="Haas F.B."/>
            <person name="Vanderstraeten L."/>
            <person name="Becker D."/>
            <person name="Lang D."/>
            <person name="Vosolsobe S."/>
            <person name="Rombauts S."/>
            <person name="Wilhelmsson P.K.I."/>
            <person name="Janitza P."/>
            <person name="Kern R."/>
            <person name="Heyl A."/>
            <person name="Rumpler F."/>
            <person name="Villalobos L.I.A.C."/>
            <person name="Clay J.M."/>
            <person name="Skokan R."/>
            <person name="Toyoda A."/>
            <person name="Suzuki Y."/>
            <person name="Kagoshima H."/>
            <person name="Schijlen E."/>
            <person name="Tajeshwar N."/>
            <person name="Catarino B."/>
            <person name="Hetherington A.J."/>
            <person name="Saltykova A."/>
            <person name="Bonnot C."/>
            <person name="Breuninger H."/>
            <person name="Symeonidi A."/>
            <person name="Radhakrishnan G.V."/>
            <person name="Van Nieuwerburgh F."/>
            <person name="Deforce D."/>
            <person name="Chang C."/>
            <person name="Karol K.G."/>
            <person name="Hedrich R."/>
            <person name="Ulvskov P."/>
            <person name="Glockner G."/>
            <person name="Delwiche C.F."/>
            <person name="Petrasek J."/>
            <person name="Van de Peer Y."/>
            <person name="Friml J."/>
            <person name="Beilby M."/>
            <person name="Dolan L."/>
            <person name="Kohara Y."/>
            <person name="Sugano S."/>
            <person name="Fujiyama A."/>
            <person name="Delaux P.-M."/>
            <person name="Quint M."/>
            <person name="TheiBen G."/>
            <person name="Hagemann M."/>
            <person name="Harholt J."/>
            <person name="Dunand C."/>
            <person name="Zachgo S."/>
            <person name="Langdale J."/>
            <person name="Maumus F."/>
            <person name="Straeten D.V.D."/>
            <person name="Gould S.B."/>
            <person name="Rensing S.A."/>
        </authorList>
    </citation>
    <scope>NUCLEOTIDE SEQUENCE [LARGE SCALE GENOMIC DNA]</scope>
    <source>
        <strain evidence="2 3">S276</strain>
    </source>
</reference>
<keyword evidence="3" id="KW-1185">Reference proteome</keyword>